<dbReference type="InterPro" id="IPR003695">
    <property type="entry name" value="Ppx_GppA_N"/>
</dbReference>
<dbReference type="EMBL" id="CADCVS010000402">
    <property type="protein sequence ID" value="CAA9522417.1"/>
    <property type="molecule type" value="Genomic_DNA"/>
</dbReference>
<dbReference type="AlphaFoldDB" id="A0A6J4TG42"/>
<dbReference type="InterPro" id="IPR043129">
    <property type="entry name" value="ATPase_NBD"/>
</dbReference>
<name>A0A6J4TG42_9ACTN</name>
<protein>
    <submittedName>
        <fullName evidence="2">Exopolyphosphatase</fullName>
        <ecNumber evidence="2">3.6.1.11</ecNumber>
    </submittedName>
</protein>
<evidence type="ECO:0000313" key="2">
    <source>
        <dbReference type="EMBL" id="CAA9522417.1"/>
    </source>
</evidence>
<dbReference type="EC" id="3.6.1.11" evidence="2"/>
<dbReference type="Gene3D" id="3.30.420.150">
    <property type="entry name" value="Exopolyphosphatase. Domain 2"/>
    <property type="match status" value="1"/>
</dbReference>
<gene>
    <name evidence="2" type="ORF">AVDCRST_MAG30-3126</name>
</gene>
<dbReference type="Pfam" id="PF02541">
    <property type="entry name" value="Ppx-GppA"/>
    <property type="match status" value="1"/>
</dbReference>
<dbReference type="CDD" id="cd24054">
    <property type="entry name" value="ASKHA_NBD_AaPPX-GppA_MtPPX2-like"/>
    <property type="match status" value="1"/>
</dbReference>
<keyword evidence="2" id="KW-0378">Hydrolase</keyword>
<dbReference type="PANTHER" id="PTHR30005:SF13">
    <property type="entry name" value="EXOPOLYPHOSPHATASE 2"/>
    <property type="match status" value="1"/>
</dbReference>
<dbReference type="PANTHER" id="PTHR30005">
    <property type="entry name" value="EXOPOLYPHOSPHATASE"/>
    <property type="match status" value="1"/>
</dbReference>
<dbReference type="SUPFAM" id="SSF53067">
    <property type="entry name" value="Actin-like ATPase domain"/>
    <property type="match status" value="2"/>
</dbReference>
<dbReference type="Gene3D" id="3.30.420.40">
    <property type="match status" value="1"/>
</dbReference>
<accession>A0A6J4TG42</accession>
<reference evidence="2" key="1">
    <citation type="submission" date="2020-02" db="EMBL/GenBank/DDBJ databases">
        <authorList>
            <person name="Meier V. D."/>
        </authorList>
    </citation>
    <scope>NUCLEOTIDE SEQUENCE</scope>
    <source>
        <strain evidence="2">AVDCRST_MAG30</strain>
    </source>
</reference>
<organism evidence="2">
    <name type="scientific">uncultured Solirubrobacteraceae bacterium</name>
    <dbReference type="NCBI Taxonomy" id="1162706"/>
    <lineage>
        <taxon>Bacteria</taxon>
        <taxon>Bacillati</taxon>
        <taxon>Actinomycetota</taxon>
        <taxon>Thermoleophilia</taxon>
        <taxon>Solirubrobacterales</taxon>
        <taxon>Solirubrobacteraceae</taxon>
        <taxon>environmental samples</taxon>
    </lineage>
</organism>
<dbReference type="InterPro" id="IPR050273">
    <property type="entry name" value="GppA/Ppx_hydrolase"/>
</dbReference>
<proteinExistence type="predicted"/>
<evidence type="ECO:0000259" key="1">
    <source>
        <dbReference type="Pfam" id="PF02541"/>
    </source>
</evidence>
<feature type="domain" description="Ppx/GppA phosphatase N-terminal" evidence="1">
    <location>
        <begin position="22"/>
        <end position="294"/>
    </location>
</feature>
<sequence length="306" mass="31826">MRVAVVDIGTNSTRLLIAEVSGDGGLTELDRRSVVTRLGEGVDATGALGEVPQQRVFAVLESYAEAMDAERCEVRTAVMTSAVRDASNGAAFAETVRERYGLVGRTLSGDEEAQLSYAGATAARDAADGRPLLMVDIGGGSTELVVGAGGRVGFHVSTQAGVVRHSERHLPTDPPDAAGIEALAADVRTVFALAVPEDVRASVRQAVAVAGTATQCAAIDLGLEPYDASRTEGHVLRLAVLEDIGTRLAALPLAERVQVRGLDPDRAPTIVAGVVILLEVLRAFGLEEVEVSERDILWGVALAAAA</sequence>
<dbReference type="GO" id="GO:0004309">
    <property type="term" value="F:exopolyphosphatase activity"/>
    <property type="evidence" value="ECO:0007669"/>
    <property type="project" value="UniProtKB-EC"/>
</dbReference>